<evidence type="ECO:0000313" key="4">
    <source>
        <dbReference type="Proteomes" id="UP000516428"/>
    </source>
</evidence>
<sequence length="325" mass="34581">MDSSVAPTPLFPGLQHLVHKPDSPEAYLLGTAAPARQRFAFATELPESHPLYDDTPLPFHDLLFPVEGLRRAALFAARQYFRVPDKRVTAIATAGTEITDVDAWRHTDGPARISLDLTLTPVDVVTGVPRGLTCEADVAIDGRRCGTAGARLAFLSPGVHRAHREAGRLRSERSVTAGADGAERAGSPDPGQVGRRTARHVFVGLPAQGPDDTLVLRVDTAAAAAVLSDGSDEVPAALYLEASRQAALLAAAELHGFLPAHTLLTRWRAAFRGYAEPGLALHCAVRAKGTTVRDAAGRPQARLHLSFLQGEREVAQVSATALQDC</sequence>
<dbReference type="AlphaFoldDB" id="A0A7H1BBG1"/>
<keyword evidence="4" id="KW-1185">Reference proteome</keyword>
<dbReference type="Proteomes" id="UP000516428">
    <property type="component" value="Chromosome"/>
</dbReference>
<dbReference type="RefSeq" id="WP_188338750.1">
    <property type="nucleotide sequence ID" value="NZ_CP061281.1"/>
</dbReference>
<evidence type="ECO:0000256" key="1">
    <source>
        <dbReference type="SAM" id="MobiDB-lite"/>
    </source>
</evidence>
<proteinExistence type="predicted"/>
<gene>
    <name evidence="3" type="ORF">IAG42_22440</name>
</gene>
<accession>A0A7H1BBG1</accession>
<dbReference type="Pfam" id="PF03756">
    <property type="entry name" value="AfsA"/>
    <property type="match status" value="2"/>
</dbReference>
<evidence type="ECO:0000259" key="2">
    <source>
        <dbReference type="Pfam" id="PF03756"/>
    </source>
</evidence>
<dbReference type="KEGG" id="sxn:IAG42_22440"/>
<feature type="domain" description="A-factor biosynthesis hotdog" evidence="2">
    <location>
        <begin position="193"/>
        <end position="321"/>
    </location>
</feature>
<dbReference type="InterPro" id="IPR005509">
    <property type="entry name" value="AfsA_hotdog_dom"/>
</dbReference>
<protein>
    <recommendedName>
        <fullName evidence="2">A-factor biosynthesis hotdog domain-containing protein</fullName>
    </recommendedName>
</protein>
<reference evidence="3 4" key="1">
    <citation type="submission" date="2020-09" db="EMBL/GenBank/DDBJ databases">
        <title>A novel species.</title>
        <authorList>
            <person name="Gao J."/>
        </authorList>
    </citation>
    <scope>NUCLEOTIDE SEQUENCE [LARGE SCALE GENOMIC DNA]</scope>
    <source>
        <strain evidence="3 4">CRXT-Y-14</strain>
    </source>
</reference>
<feature type="domain" description="A-factor biosynthesis hotdog" evidence="2">
    <location>
        <begin position="17"/>
        <end position="150"/>
    </location>
</feature>
<feature type="region of interest" description="Disordered" evidence="1">
    <location>
        <begin position="165"/>
        <end position="194"/>
    </location>
</feature>
<evidence type="ECO:0000313" key="3">
    <source>
        <dbReference type="EMBL" id="QNS06066.1"/>
    </source>
</evidence>
<name>A0A7H1BBG1_9ACTN</name>
<dbReference type="EMBL" id="CP061281">
    <property type="protein sequence ID" value="QNS06066.1"/>
    <property type="molecule type" value="Genomic_DNA"/>
</dbReference>
<organism evidence="3 4">
    <name type="scientific">Streptomyces xanthii</name>
    <dbReference type="NCBI Taxonomy" id="2768069"/>
    <lineage>
        <taxon>Bacteria</taxon>
        <taxon>Bacillati</taxon>
        <taxon>Actinomycetota</taxon>
        <taxon>Actinomycetes</taxon>
        <taxon>Kitasatosporales</taxon>
        <taxon>Streptomycetaceae</taxon>
        <taxon>Streptomyces</taxon>
    </lineage>
</organism>